<proteinExistence type="predicted"/>
<evidence type="ECO:0000313" key="8">
    <source>
        <dbReference type="EMBL" id="KAI1239127.1"/>
    </source>
</evidence>
<dbReference type="InterPro" id="IPR035646">
    <property type="entry name" value="GRAP2_C_SH3"/>
</dbReference>
<protein>
    <recommendedName>
        <fullName evidence="10">GRB2 related adaptor protein 2</fullName>
    </recommendedName>
</protein>
<evidence type="ECO:0000259" key="5">
    <source>
        <dbReference type="PROSITE" id="PS50001"/>
    </source>
</evidence>
<dbReference type="SUPFAM" id="SSF50044">
    <property type="entry name" value="SH3-domain"/>
    <property type="match status" value="2"/>
</dbReference>
<feature type="domain" description="SH3" evidence="6">
    <location>
        <begin position="75"/>
        <end position="133"/>
    </location>
</feature>
<name>A0A835TX79_9PASS</name>
<dbReference type="EMBL" id="JADDUC020000005">
    <property type="protein sequence ID" value="KAI1239127.1"/>
    <property type="molecule type" value="Genomic_DNA"/>
</dbReference>
<dbReference type="CDD" id="cd11950">
    <property type="entry name" value="SH3_GRAP2_C"/>
    <property type="match status" value="1"/>
</dbReference>
<dbReference type="InterPro" id="IPR036028">
    <property type="entry name" value="SH3-like_dom_sf"/>
</dbReference>
<keyword evidence="2 3" id="KW-0727">SH2 domain</keyword>
<dbReference type="PROSITE" id="PS50002">
    <property type="entry name" value="SH3"/>
    <property type="match status" value="2"/>
</dbReference>
<dbReference type="InterPro" id="IPR036860">
    <property type="entry name" value="SH2_dom_sf"/>
</dbReference>
<dbReference type="PANTHER" id="PTHR46037">
    <property type="entry name" value="PROTEIN ENHANCER OF SEVENLESS 2B"/>
    <property type="match status" value="1"/>
</dbReference>
<dbReference type="InterPro" id="IPR043539">
    <property type="entry name" value="Grb2-like"/>
</dbReference>
<accession>A0A835TX79</accession>
<evidence type="ECO:0000256" key="4">
    <source>
        <dbReference type="PROSITE-ProRule" id="PRU00192"/>
    </source>
</evidence>
<evidence type="ECO:0000256" key="2">
    <source>
        <dbReference type="ARBA" id="ARBA00022999"/>
    </source>
</evidence>
<evidence type="ECO:0000259" key="6">
    <source>
        <dbReference type="PROSITE" id="PS50002"/>
    </source>
</evidence>
<keyword evidence="9" id="KW-1185">Reference proteome</keyword>
<dbReference type="FunFam" id="2.30.30.40:FF:000072">
    <property type="entry name" value="Unconventional Myosin IB"/>
    <property type="match status" value="1"/>
</dbReference>
<dbReference type="SMART" id="SM00252">
    <property type="entry name" value="SH2"/>
    <property type="match status" value="1"/>
</dbReference>
<dbReference type="Gene3D" id="2.30.30.40">
    <property type="entry name" value="SH3 Domains"/>
    <property type="match status" value="2"/>
</dbReference>
<organism evidence="7">
    <name type="scientific">Lamprotornis superbus</name>
    <dbReference type="NCBI Taxonomy" id="245042"/>
    <lineage>
        <taxon>Eukaryota</taxon>
        <taxon>Metazoa</taxon>
        <taxon>Chordata</taxon>
        <taxon>Craniata</taxon>
        <taxon>Vertebrata</taxon>
        <taxon>Euteleostomi</taxon>
        <taxon>Archelosauria</taxon>
        <taxon>Archosauria</taxon>
        <taxon>Dinosauria</taxon>
        <taxon>Saurischia</taxon>
        <taxon>Theropoda</taxon>
        <taxon>Coelurosauria</taxon>
        <taxon>Aves</taxon>
        <taxon>Neognathae</taxon>
        <taxon>Neoaves</taxon>
        <taxon>Telluraves</taxon>
        <taxon>Australaves</taxon>
        <taxon>Passeriformes</taxon>
        <taxon>Sturnidae</taxon>
        <taxon>Lamprotornis</taxon>
    </lineage>
</organism>
<dbReference type="CDD" id="cd09941">
    <property type="entry name" value="SH2_Grb2_like"/>
    <property type="match status" value="1"/>
</dbReference>
<dbReference type="Pfam" id="PF00018">
    <property type="entry name" value="SH3_1"/>
    <property type="match status" value="2"/>
</dbReference>
<dbReference type="InterPro" id="IPR000980">
    <property type="entry name" value="SH2"/>
</dbReference>
<dbReference type="SMART" id="SM00326">
    <property type="entry name" value="SH3"/>
    <property type="match status" value="2"/>
</dbReference>
<dbReference type="EMBL" id="JADDUC010000082">
    <property type="protein sequence ID" value="KAG0119674.1"/>
    <property type="molecule type" value="Genomic_DNA"/>
</dbReference>
<dbReference type="Pfam" id="PF00017">
    <property type="entry name" value="SH2"/>
    <property type="match status" value="1"/>
</dbReference>
<evidence type="ECO:0000313" key="7">
    <source>
        <dbReference type="EMBL" id="KAG0119674.1"/>
    </source>
</evidence>
<dbReference type="InterPro" id="IPR001452">
    <property type="entry name" value="SH3_domain"/>
</dbReference>
<reference evidence="8" key="3">
    <citation type="submission" date="2022-01" db="EMBL/GenBank/DDBJ databases">
        <authorList>
            <person name="Rubenstein D.R."/>
        </authorList>
    </citation>
    <scope>NUCLEOTIDE SEQUENCE</scope>
    <source>
        <strain evidence="8">SS15</strain>
        <tissue evidence="8">Liver</tissue>
    </source>
</reference>
<dbReference type="PRINTS" id="PR00401">
    <property type="entry name" value="SH2DOMAIN"/>
</dbReference>
<dbReference type="PROSITE" id="PS50001">
    <property type="entry name" value="SH2"/>
    <property type="match status" value="1"/>
</dbReference>
<sequence>MALYCTTGINIIFDNNSIETFLEKYFNVKEDLMPHMFVVSFEKKPSLDQTKETFVLHRPALSFTAMHRSFALPPRHSMEAIAKFDFTASGEDELSFQAGDMLKILSSQEEWYKAELRSHEGYVPKNFIDFHVPPWFDEKISRHEAENLLMSKGIGCFIVRASQNSHGDFSISVRHEDDVQHFKVMRDSKGSYYLWTEKFHSLNKLVDYYKTTSISRQKQIFLRDNSQEEQERRGGSLERIGREGFHMGGAAGEDHSSISKRYVEHPVPILQQQQRTLWVRALYDFDAMEHDELGFRSGDIVEVLDSSNPSWWKGRLRGELGLFPANYVTPVLLTELGKDWRGFSGLVAEVLSLRTCCVEDHQVHNSEKCLIQELLLKLEAMSPFPFLSTLKTLLHLMTAKLSGDDSLTASVIAPPVPCSAALCRGQARGCHAQSLLPLLLALQCCLHLLHMAGSGSNFSPSKKAVLRMVAIPEAVEIPDTRGGADKAVNFGGDWSLKVTVLHSAHLTFANALEGTKPLEHIPRESTVKPKWEERKTERQERQFMRKENAVFCATKEKSLCIDVHVCCSSCAHWIMLQKPRDQGWFPLDCSQHLSSFLPKRIPMLQALERPFCLQPLWIVTKDVRSKRSSNQDYMA</sequence>
<dbReference type="Proteomes" id="UP000618051">
    <property type="component" value="Unassembled WGS sequence"/>
</dbReference>
<reference evidence="8 9" key="2">
    <citation type="journal article" date="2021" name="J. Hered.">
        <title>Feather Gene Expression Elucidates the Developmental Basis of Plumage Iridescence in African Starlings.</title>
        <authorList>
            <person name="Rubenstein D.R."/>
            <person name="Corvelo A."/>
            <person name="MacManes M.D."/>
            <person name="Maia R."/>
            <person name="Narzisi G."/>
            <person name="Rousaki A."/>
            <person name="Vandenabeele P."/>
            <person name="Shawkey M.D."/>
            <person name="Solomon J."/>
        </authorList>
    </citation>
    <scope>NUCLEOTIDE SEQUENCE [LARGE SCALE GENOMIC DNA]</scope>
    <source>
        <strain evidence="8">SS15</strain>
    </source>
</reference>
<feature type="domain" description="SH2" evidence="5">
    <location>
        <begin position="135"/>
        <end position="226"/>
    </location>
</feature>
<evidence type="ECO:0000256" key="3">
    <source>
        <dbReference type="PROSITE-ProRule" id="PRU00191"/>
    </source>
</evidence>
<feature type="domain" description="SH3" evidence="6">
    <location>
        <begin position="274"/>
        <end position="333"/>
    </location>
</feature>
<dbReference type="PRINTS" id="PR00452">
    <property type="entry name" value="SH3DOMAIN"/>
</dbReference>
<evidence type="ECO:0008006" key="10">
    <source>
        <dbReference type="Google" id="ProtNLM"/>
    </source>
</evidence>
<evidence type="ECO:0000313" key="9">
    <source>
        <dbReference type="Proteomes" id="UP000618051"/>
    </source>
</evidence>
<evidence type="ECO:0000256" key="1">
    <source>
        <dbReference type="ARBA" id="ARBA00022443"/>
    </source>
</evidence>
<gene>
    <name evidence="8" type="ORF">IHE44_0012237</name>
    <name evidence="7" type="ORF">IHE44_014130</name>
</gene>
<dbReference type="PRINTS" id="PR00499">
    <property type="entry name" value="P67PHOX"/>
</dbReference>
<comment type="caution">
    <text evidence="7">The sequence shown here is derived from an EMBL/GenBank/DDBJ whole genome shotgun (WGS) entry which is preliminary data.</text>
</comment>
<dbReference type="Gene3D" id="3.30.505.10">
    <property type="entry name" value="SH2 domain"/>
    <property type="match status" value="1"/>
</dbReference>
<dbReference type="AlphaFoldDB" id="A0A835TX79"/>
<reference evidence="7" key="1">
    <citation type="submission" date="2020-10" db="EMBL/GenBank/DDBJ databases">
        <title>Feather gene expression reveals the developmental basis of iridescence in African starlings.</title>
        <authorList>
            <person name="Rubenstein D.R."/>
        </authorList>
    </citation>
    <scope>NUCLEOTIDE SEQUENCE</scope>
    <source>
        <strain evidence="7">SS15</strain>
        <tissue evidence="7">Liver</tissue>
    </source>
</reference>
<dbReference type="OrthoDB" id="10255964at2759"/>
<dbReference type="SUPFAM" id="SSF55550">
    <property type="entry name" value="SH2 domain"/>
    <property type="match status" value="1"/>
</dbReference>
<keyword evidence="1 4" id="KW-0728">SH3 domain</keyword>